<keyword evidence="3" id="KW-0464">Manganese</keyword>
<dbReference type="SUPFAM" id="SSF56300">
    <property type="entry name" value="Metallo-dependent phosphatases"/>
    <property type="match status" value="1"/>
</dbReference>
<evidence type="ECO:0000256" key="2">
    <source>
        <dbReference type="ARBA" id="ARBA00022801"/>
    </source>
</evidence>
<dbReference type="InterPro" id="IPR029052">
    <property type="entry name" value="Metallo-depent_PP-like"/>
</dbReference>
<gene>
    <name evidence="7" type="ORF">MNEG_3310</name>
</gene>
<dbReference type="InterPro" id="IPR037213">
    <property type="entry name" value="Run_dom_sf"/>
</dbReference>
<dbReference type="InterPro" id="IPR047129">
    <property type="entry name" value="PPA2-like"/>
</dbReference>
<dbReference type="GO" id="GO:0004722">
    <property type="term" value="F:protein serine/threonine phosphatase activity"/>
    <property type="evidence" value="ECO:0007669"/>
    <property type="project" value="UniProtKB-EC"/>
</dbReference>
<dbReference type="Proteomes" id="UP000054498">
    <property type="component" value="Unassembled WGS sequence"/>
</dbReference>
<proteinExistence type="inferred from homology"/>
<dbReference type="InterPro" id="IPR006186">
    <property type="entry name" value="Ser/Thr-sp_prot-phosphatase"/>
</dbReference>
<dbReference type="PRINTS" id="PR00114">
    <property type="entry name" value="STPHPHTASE"/>
</dbReference>
<reference evidence="7 8" key="1">
    <citation type="journal article" date="2013" name="BMC Genomics">
        <title>Reconstruction of the lipid metabolism for the microalga Monoraphidium neglectum from its genome sequence reveals characteristics suitable for biofuel production.</title>
        <authorList>
            <person name="Bogen C."/>
            <person name="Al-Dilaimi A."/>
            <person name="Albersmeier A."/>
            <person name="Wichmann J."/>
            <person name="Grundmann M."/>
            <person name="Rupp O."/>
            <person name="Lauersen K.J."/>
            <person name="Blifernez-Klassen O."/>
            <person name="Kalinowski J."/>
            <person name="Goesmann A."/>
            <person name="Mussgnug J.H."/>
            <person name="Kruse O."/>
        </authorList>
    </citation>
    <scope>NUCLEOTIDE SEQUENCE [LARGE SCALE GENOMIC DNA]</scope>
    <source>
        <strain evidence="7 8">SAG 48.87</strain>
    </source>
</reference>
<keyword evidence="2 4" id="KW-0378">Hydrolase</keyword>
<dbReference type="PANTHER" id="PTHR45619">
    <property type="entry name" value="SERINE/THREONINE-PROTEIN PHOSPHATASE PP2A-RELATED"/>
    <property type="match status" value="1"/>
</dbReference>
<dbReference type="InterPro" id="IPR004843">
    <property type="entry name" value="Calcineurin-like_PHP"/>
</dbReference>
<evidence type="ECO:0000256" key="3">
    <source>
        <dbReference type="ARBA" id="ARBA00023211"/>
    </source>
</evidence>
<feature type="domain" description="RUN" evidence="6">
    <location>
        <begin position="88"/>
        <end position="233"/>
    </location>
</feature>
<name>A0A0D2NI94_9CHLO</name>
<comment type="catalytic activity">
    <reaction evidence="4">
        <text>O-phospho-L-threonyl-[protein] + H2O = L-threonyl-[protein] + phosphate</text>
        <dbReference type="Rhea" id="RHEA:47004"/>
        <dbReference type="Rhea" id="RHEA-COMP:11060"/>
        <dbReference type="Rhea" id="RHEA-COMP:11605"/>
        <dbReference type="ChEBI" id="CHEBI:15377"/>
        <dbReference type="ChEBI" id="CHEBI:30013"/>
        <dbReference type="ChEBI" id="CHEBI:43474"/>
        <dbReference type="ChEBI" id="CHEBI:61977"/>
        <dbReference type="EC" id="3.1.3.16"/>
    </reaction>
</comment>
<evidence type="ECO:0000313" key="8">
    <source>
        <dbReference type="Proteomes" id="UP000054498"/>
    </source>
</evidence>
<dbReference type="InterPro" id="IPR004012">
    <property type="entry name" value="Run_dom"/>
</dbReference>
<dbReference type="Pfam" id="PF02759">
    <property type="entry name" value="RUN"/>
    <property type="match status" value="1"/>
</dbReference>
<dbReference type="PROSITE" id="PS00125">
    <property type="entry name" value="SER_THR_PHOSPHATASE"/>
    <property type="match status" value="1"/>
</dbReference>
<dbReference type="RefSeq" id="XP_013903660.1">
    <property type="nucleotide sequence ID" value="XM_014048206.1"/>
</dbReference>
<dbReference type="GO" id="GO:0046872">
    <property type="term" value="F:metal ion binding"/>
    <property type="evidence" value="ECO:0007669"/>
    <property type="project" value="UniProtKB-KW"/>
</dbReference>
<evidence type="ECO:0000259" key="6">
    <source>
        <dbReference type="PROSITE" id="PS50826"/>
    </source>
</evidence>
<dbReference type="STRING" id="145388.A0A0D2NI94"/>
<comment type="similarity">
    <text evidence="4">Belongs to the PPP phosphatase family.</text>
</comment>
<dbReference type="Pfam" id="PF00149">
    <property type="entry name" value="Metallophos"/>
    <property type="match status" value="1"/>
</dbReference>
<dbReference type="SMART" id="SM00156">
    <property type="entry name" value="PP2Ac"/>
    <property type="match status" value="1"/>
</dbReference>
<accession>A0A0D2NI94</accession>
<dbReference type="Gene3D" id="1.20.58.900">
    <property type="match status" value="1"/>
</dbReference>
<dbReference type="KEGG" id="mng:MNEG_3310"/>
<evidence type="ECO:0000256" key="5">
    <source>
        <dbReference type="SAM" id="MobiDB-lite"/>
    </source>
</evidence>
<evidence type="ECO:0000313" key="7">
    <source>
        <dbReference type="EMBL" id="KIZ04641.1"/>
    </source>
</evidence>
<protein>
    <recommendedName>
        <fullName evidence="4">Serine/threonine-protein phosphatase</fullName>
        <ecNumber evidence="4">3.1.3.16</ecNumber>
    </recommendedName>
</protein>
<dbReference type="AlphaFoldDB" id="A0A0D2NI94"/>
<feature type="region of interest" description="Disordered" evidence="5">
    <location>
        <begin position="214"/>
        <end position="276"/>
    </location>
</feature>
<dbReference type="Gene3D" id="3.60.21.10">
    <property type="match status" value="1"/>
</dbReference>
<feature type="compositionally biased region" description="Basic residues" evidence="5">
    <location>
        <begin position="221"/>
        <end position="232"/>
    </location>
</feature>
<organism evidence="7 8">
    <name type="scientific">Monoraphidium neglectum</name>
    <dbReference type="NCBI Taxonomy" id="145388"/>
    <lineage>
        <taxon>Eukaryota</taxon>
        <taxon>Viridiplantae</taxon>
        <taxon>Chlorophyta</taxon>
        <taxon>core chlorophytes</taxon>
        <taxon>Chlorophyceae</taxon>
        <taxon>CS clade</taxon>
        <taxon>Sphaeropleales</taxon>
        <taxon>Selenastraceae</taxon>
        <taxon>Monoraphidium</taxon>
    </lineage>
</organism>
<feature type="compositionally biased region" description="Low complexity" evidence="5">
    <location>
        <begin position="267"/>
        <end position="276"/>
    </location>
</feature>
<keyword evidence="1" id="KW-0479">Metal-binding</keyword>
<dbReference type="EMBL" id="KK100630">
    <property type="protein sequence ID" value="KIZ04641.1"/>
    <property type="molecule type" value="Genomic_DNA"/>
</dbReference>
<dbReference type="PROSITE" id="PS50826">
    <property type="entry name" value="RUN"/>
    <property type="match status" value="1"/>
</dbReference>
<evidence type="ECO:0000256" key="4">
    <source>
        <dbReference type="RuleBase" id="RU004273"/>
    </source>
</evidence>
<sequence length="455" mass="48081">MAVLSSLRASAAAGRQELEDTIGAALAQPLAATMGSGPDATGAAAAPGEAQQCPAQSACEVAARAAAAAIDAAAAAEAAAVSGRGPLGDGSPFAAALVGSIADVVAHGLRRSPGQRDGWFGAPLRHRPYVVLLALETRGRRQSRLPLGAKAVARTKAARAAGDAARLQLWVRSSLNDGLLGSRLETLAGSSAALGAWYGRDALLLQAPWLQAPPSAGVPSMRRRRRAPKQRAQRAEEEARRGQHGASGSKQVQQNEHQQQPPPPPLQRQQQQPDMMAPAAQHLLALVAAARQLDVHPFALSLHPDACRPPLRPEGCGDGDMSDGSSAMLSPLSTSDDDLDAQIAQLMQCRPLSEDQVRSLCAKAKEILMQEANVQPVRCPVTVCGDIHGQFSDLLELFKIGGNSPDTNYLFMGDYVDRGYHSVETASLLVALKVRYRDRITILRGNHESRQITQV</sequence>
<evidence type="ECO:0000256" key="1">
    <source>
        <dbReference type="ARBA" id="ARBA00022723"/>
    </source>
</evidence>
<dbReference type="EC" id="3.1.3.16" evidence="4"/>
<dbReference type="SUPFAM" id="SSF140741">
    <property type="entry name" value="RUN domain-like"/>
    <property type="match status" value="1"/>
</dbReference>
<dbReference type="GeneID" id="25736188"/>
<feature type="non-terminal residue" evidence="7">
    <location>
        <position position="455"/>
    </location>
</feature>
<keyword evidence="8" id="KW-1185">Reference proteome</keyword>